<evidence type="ECO:0000256" key="1">
    <source>
        <dbReference type="SAM" id="MobiDB-lite"/>
    </source>
</evidence>
<organism evidence="2 3">
    <name type="scientific">Humibacillus xanthopallidus</name>
    <dbReference type="NCBI Taxonomy" id="412689"/>
    <lineage>
        <taxon>Bacteria</taxon>
        <taxon>Bacillati</taxon>
        <taxon>Actinomycetota</taxon>
        <taxon>Actinomycetes</taxon>
        <taxon>Micrococcales</taxon>
        <taxon>Intrasporangiaceae</taxon>
        <taxon>Humibacillus</taxon>
    </lineage>
</organism>
<dbReference type="EMBL" id="VFQF01000002">
    <property type="protein sequence ID" value="TQN46530.1"/>
    <property type="molecule type" value="Genomic_DNA"/>
</dbReference>
<sequence length="93" mass="10136">MAGGMGKERGVPLRDRPLATGGIRRRDAPTRHCWVQGPNEHPGPWPGVVVQWRQEPGSAEWSALVVYVVLDGPDPATVQAWVSSTFLTPANRP</sequence>
<evidence type="ECO:0000313" key="3">
    <source>
        <dbReference type="Proteomes" id="UP000320085"/>
    </source>
</evidence>
<gene>
    <name evidence="2" type="ORF">FHX52_3255</name>
</gene>
<reference evidence="2 3" key="1">
    <citation type="submission" date="2019-06" db="EMBL/GenBank/DDBJ databases">
        <title>Sequencing the genomes of 1000 actinobacteria strains.</title>
        <authorList>
            <person name="Klenk H.-P."/>
        </authorList>
    </citation>
    <scope>NUCLEOTIDE SEQUENCE [LARGE SCALE GENOMIC DNA]</scope>
    <source>
        <strain evidence="2 3">DSM 21776</strain>
    </source>
</reference>
<name>A0A543PR24_9MICO</name>
<feature type="region of interest" description="Disordered" evidence="1">
    <location>
        <begin position="1"/>
        <end position="28"/>
    </location>
</feature>
<dbReference type="AlphaFoldDB" id="A0A543PR24"/>
<comment type="caution">
    <text evidence="2">The sequence shown here is derived from an EMBL/GenBank/DDBJ whole genome shotgun (WGS) entry which is preliminary data.</text>
</comment>
<evidence type="ECO:0000313" key="2">
    <source>
        <dbReference type="EMBL" id="TQN46530.1"/>
    </source>
</evidence>
<feature type="compositionally biased region" description="Basic and acidic residues" evidence="1">
    <location>
        <begin position="1"/>
        <end position="17"/>
    </location>
</feature>
<dbReference type="Proteomes" id="UP000320085">
    <property type="component" value="Unassembled WGS sequence"/>
</dbReference>
<protein>
    <submittedName>
        <fullName evidence="2">Uncharacterized protein</fullName>
    </submittedName>
</protein>
<accession>A0A543PR24</accession>
<proteinExistence type="predicted"/>